<proteinExistence type="predicted"/>
<dbReference type="Proteomes" id="UP000011532">
    <property type="component" value="Unassembled WGS sequence"/>
</dbReference>
<comment type="caution">
    <text evidence="3">The sequence shown here is derived from an EMBL/GenBank/DDBJ whole genome shotgun (WGS) entry which is preliminary data.</text>
</comment>
<dbReference type="AlphaFoldDB" id="L9UE63"/>
<feature type="compositionally biased region" description="Basic and acidic residues" evidence="1">
    <location>
        <begin position="222"/>
        <end position="235"/>
    </location>
</feature>
<organism evidence="3 4">
    <name type="scientific">Haloferax volcanii (strain ATCC 29605 / DSM 3757 / JCM 8879 / NBRC 14742 / NCIMB 2012 / VKM B-1768 / DS2)</name>
    <name type="common">Halobacterium volcanii</name>
    <dbReference type="NCBI Taxonomy" id="309800"/>
    <lineage>
        <taxon>Archaea</taxon>
        <taxon>Methanobacteriati</taxon>
        <taxon>Methanobacteriota</taxon>
        <taxon>Stenosarchaea group</taxon>
        <taxon>Halobacteria</taxon>
        <taxon>Halobacteriales</taxon>
        <taxon>Haloferacaceae</taxon>
        <taxon>Haloferax</taxon>
    </lineage>
</organism>
<sequence>MEQLAIASVGVVGVSADPVDGEVELDEQSRLGRDWDCGPDRERPDCRKDLAHLKYQTESGEQASYRCGSWDCECCGHRLRMGLIEEIERITEERPEMRRFLTLTVDRRAPASKEEKHEYITDRWNALRTELRDRYPNLSYLWVRHEGDERDRPHLHLLVDRFLPQRELSQLAERVGLGRVVDIRRVDARNAAHYISAYLGRGSLSFLPSGSRRYGSSADVDLDPRDPGGDDRDGSALEEDWSLMAWDPIVEDWVSAASGDFRRDEDRGPPPD</sequence>
<protein>
    <recommendedName>
        <fullName evidence="2">Replication-associated protein ORF2/G2P domain-containing protein</fullName>
    </recommendedName>
</protein>
<dbReference type="Pfam" id="PF23343">
    <property type="entry name" value="REP_ORF2-G2P"/>
    <property type="match status" value="1"/>
</dbReference>
<evidence type="ECO:0000313" key="4">
    <source>
        <dbReference type="Proteomes" id="UP000011532"/>
    </source>
</evidence>
<dbReference type="EMBL" id="AOHU01000118">
    <property type="protein sequence ID" value="ELY22941.1"/>
    <property type="molecule type" value="Genomic_DNA"/>
</dbReference>
<dbReference type="RefSeq" id="WP_004045523.1">
    <property type="nucleotide sequence ID" value="NZ_AOHU01000118.1"/>
</dbReference>
<evidence type="ECO:0000313" key="3">
    <source>
        <dbReference type="EMBL" id="ELY22941.1"/>
    </source>
</evidence>
<accession>L9UE63</accession>
<name>L9UE63_HALVD</name>
<dbReference type="InterPro" id="IPR056906">
    <property type="entry name" value="ORF2/G2P_dom"/>
</dbReference>
<feature type="region of interest" description="Disordered" evidence="1">
    <location>
        <begin position="215"/>
        <end position="237"/>
    </location>
</feature>
<evidence type="ECO:0000259" key="2">
    <source>
        <dbReference type="Pfam" id="PF23343"/>
    </source>
</evidence>
<evidence type="ECO:0000256" key="1">
    <source>
        <dbReference type="SAM" id="MobiDB-lite"/>
    </source>
</evidence>
<reference evidence="3 4" key="2">
    <citation type="journal article" date="2014" name="PLoS Genet.">
        <title>Phylogenetically driven sequencing of extremely halophilic archaea reveals strategies for static and dynamic osmo-response.</title>
        <authorList>
            <person name="Becker E.A."/>
            <person name="Seitzer P.M."/>
            <person name="Tritt A."/>
            <person name="Larsen D."/>
            <person name="Krusor M."/>
            <person name="Yao A.I."/>
            <person name="Wu D."/>
            <person name="Madern D."/>
            <person name="Eisen J.A."/>
            <person name="Darling A.E."/>
            <person name="Facciotti M.T."/>
        </authorList>
    </citation>
    <scope>NUCLEOTIDE SEQUENCE [LARGE SCALE GENOMIC DNA]</scope>
    <source>
        <strain evidence="4">ATCC 29605 / DSM 3757 / JCM 8879 / NBRC 14742 / NCIMB 2012 / VKM B-1768 / DS2</strain>
    </source>
</reference>
<feature type="domain" description="Replication-associated protein ORF2/G2P" evidence="2">
    <location>
        <begin position="99"/>
        <end position="200"/>
    </location>
</feature>
<gene>
    <name evidence="3" type="ORF">C498_19694</name>
</gene>
<reference evidence="4" key="1">
    <citation type="submission" date="2012-11" db="EMBL/GenBank/DDBJ databases">
        <authorList>
            <person name="Becker E.A."/>
            <person name="Seitzer P."/>
            <person name="Tritt A."/>
            <person name="Larsen D."/>
            <person name="Yao A."/>
            <person name="Wu D."/>
            <person name="Darling A."/>
            <person name="Eisen J.A."/>
            <person name="Facciotti M.T."/>
        </authorList>
    </citation>
    <scope>NUCLEOTIDE SEQUENCE [LARGE SCALE GENOMIC DNA]</scope>
    <source>
        <strain evidence="4">ATCC 29605 / DSM 3757 / JCM 8879 / NBRC 14742 / NCIMB 2012 / VKM B-1768 / DS2</strain>
    </source>
</reference>